<organism evidence="2 3">
    <name type="scientific">Streptomyces zaomyceticus</name>
    <dbReference type="NCBI Taxonomy" id="68286"/>
    <lineage>
        <taxon>Bacteria</taxon>
        <taxon>Bacillati</taxon>
        <taxon>Actinomycetota</taxon>
        <taxon>Actinomycetes</taxon>
        <taxon>Kitasatosporales</taxon>
        <taxon>Streptomycetaceae</taxon>
        <taxon>Streptomyces</taxon>
    </lineage>
</organism>
<gene>
    <name evidence="2" type="ORF">OG814_39815</name>
</gene>
<keyword evidence="3" id="KW-1185">Reference proteome</keyword>
<dbReference type="PANTHER" id="PTHR36151">
    <property type="entry name" value="BLR2777 PROTEIN"/>
    <property type="match status" value="1"/>
</dbReference>
<dbReference type="PANTHER" id="PTHR36151:SF3">
    <property type="entry name" value="ER-BOUND OXYGENASE MPAB_MPAB'_RUBBER OXYGENASE CATALYTIC DOMAIN-CONTAINING PROTEIN"/>
    <property type="match status" value="1"/>
</dbReference>
<name>A0ABZ1LKE0_9ACTN</name>
<sequence>MVVHFVGRLRRQAGEALLRRVAGPTVHEKRARIHSTPGPRWFAPDRPVRSVHANASMYVGGLAALLLQTLHPVAMRAVWAHSGFQSDPWGRLQRTSTFLAVTTFGTAEDAEQAVQRVRRIHSAVSGTTAEGAAYRASDPHLLAWVHTAETYCFLEAYLRYSRRPLSVRQQDAYVADMAAVARRLGVLDPPTSRAALVRELTHWRGSLRATRESDATLRYLLLTPPLPWPVRLPYALLAAAAVDLLPVWAQEHLNLPARTRLLLPVARIGGLAVTAAIRRITPGLPPTGSGIAA</sequence>
<reference evidence="2 3" key="1">
    <citation type="submission" date="2022-10" db="EMBL/GenBank/DDBJ databases">
        <title>The complete genomes of actinobacterial strains from the NBC collection.</title>
        <authorList>
            <person name="Joergensen T.S."/>
            <person name="Alvarez Arevalo M."/>
            <person name="Sterndorff E.B."/>
            <person name="Faurdal D."/>
            <person name="Vuksanovic O."/>
            <person name="Mourched A.-S."/>
            <person name="Charusanti P."/>
            <person name="Shaw S."/>
            <person name="Blin K."/>
            <person name="Weber T."/>
        </authorList>
    </citation>
    <scope>NUCLEOTIDE SEQUENCE [LARGE SCALE GENOMIC DNA]</scope>
    <source>
        <strain evidence="2 3">NBC_00123</strain>
    </source>
</reference>
<dbReference type="EMBL" id="CP108188">
    <property type="protein sequence ID" value="WTR74986.1"/>
    <property type="molecule type" value="Genomic_DNA"/>
</dbReference>
<accession>A0ABZ1LKE0</accession>
<evidence type="ECO:0000313" key="2">
    <source>
        <dbReference type="EMBL" id="WTR74986.1"/>
    </source>
</evidence>
<dbReference type="InterPro" id="IPR018713">
    <property type="entry name" value="MPAB/Lcp_cat_dom"/>
</dbReference>
<proteinExistence type="predicted"/>
<dbReference type="Proteomes" id="UP001622594">
    <property type="component" value="Chromosome"/>
</dbReference>
<feature type="domain" description="ER-bound oxygenase mpaB/mpaB'/Rubber oxygenase catalytic" evidence="1">
    <location>
        <begin position="51"/>
        <end position="267"/>
    </location>
</feature>
<evidence type="ECO:0000313" key="3">
    <source>
        <dbReference type="Proteomes" id="UP001622594"/>
    </source>
</evidence>
<dbReference type="Pfam" id="PF09995">
    <property type="entry name" value="MPAB_Lcp_cat"/>
    <property type="match status" value="1"/>
</dbReference>
<evidence type="ECO:0000259" key="1">
    <source>
        <dbReference type="Pfam" id="PF09995"/>
    </source>
</evidence>
<protein>
    <submittedName>
        <fullName evidence="2">DUF2236 domain-containing protein</fullName>
    </submittedName>
</protein>